<feature type="compositionally biased region" description="Pro residues" evidence="1">
    <location>
        <begin position="539"/>
        <end position="550"/>
    </location>
</feature>
<sequence length="844" mass="93757">MLPAILLPGEAVTLIEPSVSHESGYLAARQDEKVKVLYVGRHDVEDEAGWIYVQRLVEDASNKRDEKEGWLDTKLVKLDRRVGDKVTVGPNLRPAIYDVIQLKCCSGDAVEVKHWGREDNEDERNWIFAEGPDKQRGWLHLESVDKWKSHSDQTEPRSGRCIPSWYSACFSSRMESPQDNPLKHLGVCLSIQSRQYVQVVQAAERRKRACRERLPPMAEHVEWDWDFSSFDVFGWFSSGSVEERVPDQELVQQDRDDREARDTTDALELFNGLARLQDHRQLFPSLEALARAVRHSNQRCSIALLQRETANLCAQVEQLDLWATLEGFPTQKATGSDTPPERQHGLSSNCSTASTSVRSTGGVCGEGQRAPCSQAMECTSHSRSASDYSLDFSLESTAAAQDAHSWELEFLCSAAAEALWRRLLLDDIRGAEHIVEKVREEVCFHEGHICIQFSGFGWDLQDRWPWHALLQDTDLLPFPNIAPERQSQYASYETSKVTITKGMVVQVEQYEGKWVKVKVKKGVSGWMPTSNLNADASQEPPPPPPSPPPTASVVKMTSPDASKGLPPKPSRPPPRASHVEPAPAPAVAECRGGPALEPKATKLPPPPPPSEPCPLKVSGQRAGRQPGAAQTGGALPQQDVVQISDADAAGGGSLGRIALATFGLETLDGDLCSKCYEHPGGGAAYRASDEELNEALTRRKFPSEVILDARMFPDPDAGNVTRHSGRHHMIITRLFNHRNFKMWLERAKRKIEKAARDAAPSGGGSGSFNVAVYCRAGKHRSVAASVILHYILKAEGWTCPDVQHLSYERWGRNCCKGQCKECLEPPDDLQEILRSALRLWRDLR</sequence>
<dbReference type="InterPro" id="IPR010466">
    <property type="entry name" value="DUF1058"/>
</dbReference>
<organism evidence="3 4">
    <name type="scientific">Symbiodinium microadriaticum</name>
    <name type="common">Dinoflagellate</name>
    <name type="synonym">Zooxanthella microadriatica</name>
    <dbReference type="NCBI Taxonomy" id="2951"/>
    <lineage>
        <taxon>Eukaryota</taxon>
        <taxon>Sar</taxon>
        <taxon>Alveolata</taxon>
        <taxon>Dinophyceae</taxon>
        <taxon>Suessiales</taxon>
        <taxon>Symbiodiniaceae</taxon>
        <taxon>Symbiodinium</taxon>
    </lineage>
</organism>
<gene>
    <name evidence="3" type="ORF">AK812_SmicGene41278</name>
</gene>
<evidence type="ECO:0000313" key="3">
    <source>
        <dbReference type="EMBL" id="OLP78530.1"/>
    </source>
</evidence>
<keyword evidence="4" id="KW-1185">Reference proteome</keyword>
<feature type="region of interest" description="Disordered" evidence="1">
    <location>
        <begin position="528"/>
        <end position="636"/>
    </location>
</feature>
<feature type="compositionally biased region" description="Pro residues" evidence="1">
    <location>
        <begin position="603"/>
        <end position="612"/>
    </location>
</feature>
<evidence type="ECO:0000259" key="2">
    <source>
        <dbReference type="Pfam" id="PF22740"/>
    </source>
</evidence>
<evidence type="ECO:0000256" key="1">
    <source>
        <dbReference type="SAM" id="MobiDB-lite"/>
    </source>
</evidence>
<reference evidence="3 4" key="1">
    <citation type="submission" date="2016-02" db="EMBL/GenBank/DDBJ databases">
        <title>Genome analysis of coral dinoflagellate symbionts highlights evolutionary adaptations to a symbiotic lifestyle.</title>
        <authorList>
            <person name="Aranda M."/>
            <person name="Li Y."/>
            <person name="Liew Y.J."/>
            <person name="Baumgarten S."/>
            <person name="Simakov O."/>
            <person name="Wilson M."/>
            <person name="Piel J."/>
            <person name="Ashoor H."/>
            <person name="Bougouffa S."/>
            <person name="Bajic V.B."/>
            <person name="Ryu T."/>
            <person name="Ravasi T."/>
            <person name="Bayer T."/>
            <person name="Micklem G."/>
            <person name="Kim H."/>
            <person name="Bhak J."/>
            <person name="Lajeunesse T.C."/>
            <person name="Voolstra C.R."/>
        </authorList>
    </citation>
    <scope>NUCLEOTIDE SEQUENCE [LARGE SCALE GENOMIC DNA]</scope>
    <source>
        <strain evidence="3 4">CCMP2467</strain>
    </source>
</reference>
<name>A0A1Q9C6H6_SYMMI</name>
<comment type="caution">
    <text evidence="3">The sequence shown here is derived from an EMBL/GenBank/DDBJ whole genome shotgun (WGS) entry which is preliminary data.</text>
</comment>
<evidence type="ECO:0000313" key="4">
    <source>
        <dbReference type="Proteomes" id="UP000186817"/>
    </source>
</evidence>
<dbReference type="Pfam" id="PF22740">
    <property type="entry name" value="PapZ_C"/>
    <property type="match status" value="1"/>
</dbReference>
<protein>
    <recommendedName>
        <fullName evidence="2">RapZ C-terminal domain-containing protein</fullName>
    </recommendedName>
</protein>
<accession>A0A1Q9C6H6</accession>
<feature type="domain" description="RapZ C-terminal" evidence="2">
    <location>
        <begin position="703"/>
        <end position="804"/>
    </location>
</feature>
<proteinExistence type="predicted"/>
<feature type="region of interest" description="Disordered" evidence="1">
    <location>
        <begin position="331"/>
        <end position="353"/>
    </location>
</feature>
<dbReference type="Proteomes" id="UP000186817">
    <property type="component" value="Unassembled WGS sequence"/>
</dbReference>
<dbReference type="OrthoDB" id="448817at2759"/>
<dbReference type="EMBL" id="LSRX01001599">
    <property type="protein sequence ID" value="OLP78530.1"/>
    <property type="molecule type" value="Genomic_DNA"/>
</dbReference>
<feature type="compositionally biased region" description="Low complexity" evidence="1">
    <location>
        <begin position="579"/>
        <end position="602"/>
    </location>
</feature>
<dbReference type="Pfam" id="PF06347">
    <property type="entry name" value="SH3_4"/>
    <property type="match status" value="1"/>
</dbReference>
<dbReference type="InterPro" id="IPR053931">
    <property type="entry name" value="RapZ_C"/>
</dbReference>
<dbReference type="AlphaFoldDB" id="A0A1Q9C6H6"/>
<feature type="compositionally biased region" description="Pro residues" evidence="1">
    <location>
        <begin position="566"/>
        <end position="575"/>
    </location>
</feature>